<dbReference type="KEGG" id="cmv:CMUST_08375"/>
<evidence type="ECO:0000256" key="1">
    <source>
        <dbReference type="ARBA" id="ARBA00004651"/>
    </source>
</evidence>
<dbReference type="STRING" id="571915.CMUST_08375"/>
<organism evidence="9 10">
    <name type="scientific">Corynebacterium mustelae</name>
    <dbReference type="NCBI Taxonomy" id="571915"/>
    <lineage>
        <taxon>Bacteria</taxon>
        <taxon>Bacillati</taxon>
        <taxon>Actinomycetota</taxon>
        <taxon>Actinomycetes</taxon>
        <taxon>Mycobacteriales</taxon>
        <taxon>Corynebacteriaceae</taxon>
        <taxon>Corynebacterium</taxon>
    </lineage>
</organism>
<gene>
    <name evidence="9" type="ORF">CMUST_08375</name>
</gene>
<evidence type="ECO:0000256" key="4">
    <source>
        <dbReference type="ARBA" id="ARBA00022475"/>
    </source>
</evidence>
<dbReference type="EMBL" id="CP011542">
    <property type="protein sequence ID" value="AKK05999.1"/>
    <property type="molecule type" value="Genomic_DNA"/>
</dbReference>
<keyword evidence="4" id="KW-1003">Cell membrane</keyword>
<feature type="transmembrane region" description="Helical" evidence="8">
    <location>
        <begin position="84"/>
        <end position="109"/>
    </location>
</feature>
<reference evidence="10" key="2">
    <citation type="submission" date="2015-05" db="EMBL/GenBank/DDBJ databases">
        <title>Complete genome sequence of Corynebacterium mustelae DSM 45274, isolated from various tissues of a male ferret with lethal sepsis.</title>
        <authorList>
            <person name="Ruckert C."/>
            <person name="Albersmeier A."/>
            <person name="Winkler A."/>
            <person name="Tauch A."/>
        </authorList>
    </citation>
    <scope>NUCLEOTIDE SEQUENCE [LARGE SCALE GENOMIC DNA]</scope>
    <source>
        <strain evidence="10">DSM 45274</strain>
    </source>
</reference>
<reference evidence="9 10" key="1">
    <citation type="journal article" date="2015" name="Genome Announc.">
        <title>Complete Genome Sequence of the Type Strain Corynebacterium mustelae DSM 45274, Isolated from Various Tissues of a Male Ferret with Lethal Sepsis.</title>
        <authorList>
            <person name="Ruckert C."/>
            <person name="Eimer J."/>
            <person name="Winkler A."/>
            <person name="Tauch A."/>
        </authorList>
    </citation>
    <scope>NUCLEOTIDE SEQUENCE [LARGE SCALE GENOMIC DNA]</scope>
    <source>
        <strain evidence="9 10">DSM 45274</strain>
    </source>
</reference>
<dbReference type="Pfam" id="PF03591">
    <property type="entry name" value="AzlC"/>
    <property type="match status" value="1"/>
</dbReference>
<keyword evidence="5 8" id="KW-0812">Transmembrane</keyword>
<dbReference type="AlphaFoldDB" id="A0A0G3GXV1"/>
<feature type="transmembrane region" description="Helical" evidence="8">
    <location>
        <begin position="20"/>
        <end position="43"/>
    </location>
</feature>
<dbReference type="GO" id="GO:0005886">
    <property type="term" value="C:plasma membrane"/>
    <property type="evidence" value="ECO:0007669"/>
    <property type="project" value="UniProtKB-SubCell"/>
</dbReference>
<dbReference type="PATRIC" id="fig|571915.4.peg.1778"/>
<evidence type="ECO:0000256" key="5">
    <source>
        <dbReference type="ARBA" id="ARBA00022692"/>
    </source>
</evidence>
<dbReference type="Proteomes" id="UP000035199">
    <property type="component" value="Chromosome"/>
</dbReference>
<accession>A0A0G3GXV1</accession>
<keyword evidence="7 8" id="KW-0472">Membrane</keyword>
<keyword evidence="10" id="KW-1185">Reference proteome</keyword>
<evidence type="ECO:0000256" key="3">
    <source>
        <dbReference type="ARBA" id="ARBA00022448"/>
    </source>
</evidence>
<feature type="transmembrane region" description="Helical" evidence="8">
    <location>
        <begin position="55"/>
        <end position="78"/>
    </location>
</feature>
<comment type="subcellular location">
    <subcellularLocation>
        <location evidence="1">Cell membrane</location>
        <topology evidence="1">Multi-pass membrane protein</topology>
    </subcellularLocation>
</comment>
<keyword evidence="6 8" id="KW-1133">Transmembrane helix</keyword>
<evidence type="ECO:0000256" key="2">
    <source>
        <dbReference type="ARBA" id="ARBA00010735"/>
    </source>
</evidence>
<keyword evidence="3" id="KW-0813">Transport</keyword>
<evidence type="ECO:0000313" key="10">
    <source>
        <dbReference type="Proteomes" id="UP000035199"/>
    </source>
</evidence>
<dbReference type="RefSeq" id="WP_047262112.1">
    <property type="nucleotide sequence ID" value="NZ_CP011542.1"/>
</dbReference>
<dbReference type="PANTHER" id="PTHR34979:SF1">
    <property type="entry name" value="INNER MEMBRANE PROTEIN YGAZ"/>
    <property type="match status" value="1"/>
</dbReference>
<feature type="transmembrane region" description="Helical" evidence="8">
    <location>
        <begin position="205"/>
        <end position="222"/>
    </location>
</feature>
<dbReference type="InterPro" id="IPR011606">
    <property type="entry name" value="Brnchd-chn_aa_trnsp_permease"/>
</dbReference>
<evidence type="ECO:0000313" key="9">
    <source>
        <dbReference type="EMBL" id="AKK05999.1"/>
    </source>
</evidence>
<name>A0A0G3GXV1_9CORY</name>
<feature type="transmembrane region" description="Helical" evidence="8">
    <location>
        <begin position="183"/>
        <end position="199"/>
    </location>
</feature>
<protein>
    <submittedName>
        <fullName evidence="9">Putative branched-chain amino acid permease (Azaleucine resistance)</fullName>
    </submittedName>
</protein>
<dbReference type="OrthoDB" id="3181706at2"/>
<comment type="similarity">
    <text evidence="2">Belongs to the AzlC family.</text>
</comment>
<evidence type="ECO:0000256" key="7">
    <source>
        <dbReference type="ARBA" id="ARBA00023136"/>
    </source>
</evidence>
<evidence type="ECO:0000256" key="8">
    <source>
        <dbReference type="SAM" id="Phobius"/>
    </source>
</evidence>
<proteinExistence type="inferred from homology"/>
<dbReference type="PANTHER" id="PTHR34979">
    <property type="entry name" value="INNER MEMBRANE PROTEIN YGAZ"/>
    <property type="match status" value="1"/>
</dbReference>
<dbReference type="GO" id="GO:1903785">
    <property type="term" value="P:L-valine transmembrane transport"/>
    <property type="evidence" value="ECO:0007669"/>
    <property type="project" value="TreeGrafter"/>
</dbReference>
<feature type="transmembrane region" description="Helical" evidence="8">
    <location>
        <begin position="158"/>
        <end position="176"/>
    </location>
</feature>
<sequence length="232" mass="25030">MPNFRGEFVAATHKAGAVWAGFFAMAIGLGVLVVNAGLPWWTAPLLSGLIFAGSLEFIMIGLLTTTAPIATIAITTFLTNSRHIFYGLTFPIHVVSSGFARFYSVFSLCDESYSIISATPRQEITAHRVLITNAGLHLSWCLGSAVGALFATFALGEIPGLDFVLIALFTVLSIDVLKQTKDFRSTLIALCCGAVAFMISRDHMLVLAMTGYAIVLIGRFWLSETRAKDKNA</sequence>
<evidence type="ECO:0000256" key="6">
    <source>
        <dbReference type="ARBA" id="ARBA00022989"/>
    </source>
</evidence>